<evidence type="ECO:0000313" key="2">
    <source>
        <dbReference type="Proteomes" id="UP001161757"/>
    </source>
</evidence>
<dbReference type="Proteomes" id="UP001161757">
    <property type="component" value="Unassembled WGS sequence"/>
</dbReference>
<proteinExistence type="predicted"/>
<accession>A0AAN6IQE3</accession>
<comment type="caution">
    <text evidence="1">The sequence shown here is derived from an EMBL/GenBank/DDBJ whole genome shotgun (WGS) entry which is preliminary data.</text>
</comment>
<sequence length="474" mass="52562">MSGSNLDNLPNEVIHRILVFVSRGECQQDRKIDMKNIRLASRKLSIVACAFLVSSTTVCLNSNSLSRFQQLCDHPLFSQCIRSVEINAAYYDVRLSQDRDLYRDHCGSALARILTLAELNAGPKQRQSGALCRESDVCNRFPRHLGEFGIEDLSADSADAFESLLSVLHNEYKMRTSDQECIRKNNRHLDRLCNAFARLSSLKSIHLTNGIDGGVQPETIPTQTTDLWDSGAFACALAPSGWNGSLAIAYITQPPIEMLGELLSSLGDSGARPSSFTLSFSVPANLTCLKVSERQAEGICKLVSKTDSMDVTFHSWPRGSSTACNHSRSYSELQALGSVTTALTSAPSLRCLRVSLAGYVWWQQLPHVVLKEFIPVGSWPNLKQLELGYLPCELSELEKLVITLHNHLESFYGRGLYLRSGDWDDAANVLRDSNKLNIFKLDRLRGGSHGSRKAGCDNQETVLPSYMARRDPET</sequence>
<gene>
    <name evidence="1" type="ORF">HRR80_009262</name>
</gene>
<dbReference type="AlphaFoldDB" id="A0AAN6IQE3"/>
<evidence type="ECO:0000313" key="1">
    <source>
        <dbReference type="EMBL" id="KAJ8986672.1"/>
    </source>
</evidence>
<reference evidence="1" key="1">
    <citation type="submission" date="2023-01" db="EMBL/GenBank/DDBJ databases">
        <title>Exophiala dermititidis isolated from Cystic Fibrosis Patient.</title>
        <authorList>
            <person name="Kurbessoian T."/>
            <person name="Crocker A."/>
            <person name="Murante D."/>
            <person name="Hogan D.A."/>
            <person name="Stajich J.E."/>
        </authorList>
    </citation>
    <scope>NUCLEOTIDE SEQUENCE</scope>
    <source>
        <strain evidence="1">Ex8</strain>
    </source>
</reference>
<organism evidence="1 2">
    <name type="scientific">Exophiala dermatitidis</name>
    <name type="common">Black yeast-like fungus</name>
    <name type="synonym">Wangiella dermatitidis</name>
    <dbReference type="NCBI Taxonomy" id="5970"/>
    <lineage>
        <taxon>Eukaryota</taxon>
        <taxon>Fungi</taxon>
        <taxon>Dikarya</taxon>
        <taxon>Ascomycota</taxon>
        <taxon>Pezizomycotina</taxon>
        <taxon>Eurotiomycetes</taxon>
        <taxon>Chaetothyriomycetidae</taxon>
        <taxon>Chaetothyriales</taxon>
        <taxon>Herpotrichiellaceae</taxon>
        <taxon>Exophiala</taxon>
    </lineage>
</organism>
<name>A0AAN6IQE3_EXODE</name>
<protein>
    <submittedName>
        <fullName evidence="1">Uncharacterized protein</fullName>
    </submittedName>
</protein>
<dbReference type="EMBL" id="JAJGCB010000033">
    <property type="protein sequence ID" value="KAJ8986672.1"/>
    <property type="molecule type" value="Genomic_DNA"/>
</dbReference>